<gene>
    <name evidence="1" type="ORF">P9H32_16370</name>
</gene>
<reference evidence="1 2" key="1">
    <citation type="journal article" date="2024" name="Appl. Environ. Microbiol.">
        <title>Pontiella agarivorans sp. nov., a novel marine anaerobic bacterium capable of degrading macroalgal polysaccharides and fixing nitrogen.</title>
        <authorList>
            <person name="Liu N."/>
            <person name="Kivenson V."/>
            <person name="Peng X."/>
            <person name="Cui Z."/>
            <person name="Lankiewicz T.S."/>
            <person name="Gosselin K.M."/>
            <person name="English C.J."/>
            <person name="Blair E.M."/>
            <person name="O'Malley M.A."/>
            <person name="Valentine D.L."/>
        </authorList>
    </citation>
    <scope>NUCLEOTIDE SEQUENCE [LARGE SCALE GENOMIC DNA]</scope>
    <source>
        <strain evidence="1 2">NLcol2</strain>
    </source>
</reference>
<accession>A0ABU5N193</accession>
<comment type="caution">
    <text evidence="1">The sequence shown here is derived from an EMBL/GenBank/DDBJ whole genome shotgun (WGS) entry which is preliminary data.</text>
</comment>
<protein>
    <recommendedName>
        <fullName evidence="3">Lipoprotein</fullName>
    </recommendedName>
</protein>
<evidence type="ECO:0008006" key="3">
    <source>
        <dbReference type="Google" id="ProtNLM"/>
    </source>
</evidence>
<organism evidence="1 2">
    <name type="scientific">Pontiella agarivorans</name>
    <dbReference type="NCBI Taxonomy" id="3038953"/>
    <lineage>
        <taxon>Bacteria</taxon>
        <taxon>Pseudomonadati</taxon>
        <taxon>Kiritimatiellota</taxon>
        <taxon>Kiritimatiellia</taxon>
        <taxon>Kiritimatiellales</taxon>
        <taxon>Pontiellaceae</taxon>
        <taxon>Pontiella</taxon>
    </lineage>
</organism>
<sequence>MKLTFLFLAPLFLIGCGTTQTYDGPKRPSSELATIEAVRYVKMGMPSRMELLLITECNGKTIGTEFKGYPKTIDVLPGQTRIKLFYRHNLDKSLWEVANSTGVITYDATDGQSDIDLGKITFCTQAGHDYKLMFHPALLTGKLCPPALWVVDLKTKKIIYGSVPQEIKDPANIQL</sequence>
<dbReference type="PROSITE" id="PS51257">
    <property type="entry name" value="PROKAR_LIPOPROTEIN"/>
    <property type="match status" value="1"/>
</dbReference>
<dbReference type="RefSeq" id="WP_322609982.1">
    <property type="nucleotide sequence ID" value="NZ_JARVCO010000012.1"/>
</dbReference>
<name>A0ABU5N193_9BACT</name>
<proteinExistence type="predicted"/>
<evidence type="ECO:0000313" key="1">
    <source>
        <dbReference type="EMBL" id="MDZ8120207.1"/>
    </source>
</evidence>
<keyword evidence="2" id="KW-1185">Reference proteome</keyword>
<dbReference type="EMBL" id="JARVCO010000012">
    <property type="protein sequence ID" value="MDZ8120207.1"/>
    <property type="molecule type" value="Genomic_DNA"/>
</dbReference>
<dbReference type="Proteomes" id="UP001290861">
    <property type="component" value="Unassembled WGS sequence"/>
</dbReference>
<evidence type="ECO:0000313" key="2">
    <source>
        <dbReference type="Proteomes" id="UP001290861"/>
    </source>
</evidence>